<gene>
    <name evidence="2" type="ORF">SDC9_32703</name>
</gene>
<proteinExistence type="predicted"/>
<dbReference type="AlphaFoldDB" id="A0A644V695"/>
<comment type="caution">
    <text evidence="2">The sequence shown here is derived from an EMBL/GenBank/DDBJ whole genome shotgun (WGS) entry which is preliminary data.</text>
</comment>
<evidence type="ECO:0000259" key="1">
    <source>
        <dbReference type="Pfam" id="PF13208"/>
    </source>
</evidence>
<protein>
    <recommendedName>
        <fullName evidence="1">TerB N-terminal domain-containing protein</fullName>
    </recommendedName>
</protein>
<reference evidence="2" key="1">
    <citation type="submission" date="2019-08" db="EMBL/GenBank/DDBJ databases">
        <authorList>
            <person name="Kucharzyk K."/>
            <person name="Murdoch R.W."/>
            <person name="Higgins S."/>
            <person name="Loffler F."/>
        </authorList>
    </citation>
    <scope>NUCLEOTIDE SEQUENCE</scope>
</reference>
<feature type="domain" description="TerB N-terminal" evidence="1">
    <location>
        <begin position="75"/>
        <end position="151"/>
    </location>
</feature>
<dbReference type="Pfam" id="PF13208">
    <property type="entry name" value="TerB_N"/>
    <property type="match status" value="1"/>
</dbReference>
<dbReference type="EMBL" id="VSSQ01000226">
    <property type="protein sequence ID" value="MPL86717.1"/>
    <property type="molecule type" value="Genomic_DNA"/>
</dbReference>
<sequence length="504" mass="58741">MGFLSNLFGKQSAETNLTEMKNIPVKKGPDLLSVHPDIRDLIWLNDGPNKNYILEKKESIYEYEGVRFVISFMSGEEPSSISLKLPVSFVEDSVKVERPPYYPSYAQLTPEQRGEYWKLLANPYKPGTDIGYVFILYYGLERHLLNGNYEKAFDVVLKLRDVHQNGSFQSYSANALILTGLYRQRPDLIRKFVQSIDHDFELIFSDNLYLLCMFGLDIPLSAKDIMRMAKTFEFTNLNYIKKYPDIFEEVLLANIQQKYNADVLSIKDFINAKENRKLHVQNTRIFANMSIIDTSIQVPQIADNFKLKKAVYDLLEETHEQTKVKLATLRKNGESIKKVMDEPKKKVIPVFNSDLEKTLLKEFISKKDDAVGRHFSLIALQNFYYKYRDVDVKYVDKCIAACIEDIKSLANLQIDYRKQEIERINMSSNFYSKDEINAKIVNVECFPGRIPAFERLVIIYEKNKRYNDALSVCDQAIRYYTSYGMPSQSQEFEERKEKLQNKVM</sequence>
<organism evidence="2">
    <name type="scientific">bioreactor metagenome</name>
    <dbReference type="NCBI Taxonomy" id="1076179"/>
    <lineage>
        <taxon>unclassified sequences</taxon>
        <taxon>metagenomes</taxon>
        <taxon>ecological metagenomes</taxon>
    </lineage>
</organism>
<name>A0A644V695_9ZZZZ</name>
<accession>A0A644V695</accession>
<dbReference type="InterPro" id="IPR025266">
    <property type="entry name" value="TerB_N"/>
</dbReference>
<evidence type="ECO:0000313" key="2">
    <source>
        <dbReference type="EMBL" id="MPL86717.1"/>
    </source>
</evidence>